<dbReference type="Pfam" id="PF12704">
    <property type="entry name" value="MacB_PCD"/>
    <property type="match status" value="1"/>
</dbReference>
<feature type="transmembrane region" description="Helical" evidence="6">
    <location>
        <begin position="308"/>
        <end position="330"/>
    </location>
</feature>
<evidence type="ECO:0000313" key="10">
    <source>
        <dbReference type="Proteomes" id="UP000253782"/>
    </source>
</evidence>
<dbReference type="AlphaFoldDB" id="A0A369UQV8"/>
<dbReference type="OrthoDB" id="8735006at2"/>
<comment type="subcellular location">
    <subcellularLocation>
        <location evidence="1">Cell membrane</location>
        <topology evidence="1">Multi-pass membrane protein</topology>
    </subcellularLocation>
</comment>
<evidence type="ECO:0000259" key="7">
    <source>
        <dbReference type="Pfam" id="PF02687"/>
    </source>
</evidence>
<evidence type="ECO:0000256" key="3">
    <source>
        <dbReference type="ARBA" id="ARBA00022692"/>
    </source>
</evidence>
<dbReference type="EMBL" id="QQAH01000002">
    <property type="protein sequence ID" value="RDD83026.1"/>
    <property type="molecule type" value="Genomic_DNA"/>
</dbReference>
<comment type="caution">
    <text evidence="9">The sequence shown here is derived from an EMBL/GenBank/DDBJ whole genome shotgun (WGS) entry which is preliminary data.</text>
</comment>
<evidence type="ECO:0000313" key="9">
    <source>
        <dbReference type="EMBL" id="RDD83026.1"/>
    </source>
</evidence>
<evidence type="ECO:0000256" key="2">
    <source>
        <dbReference type="ARBA" id="ARBA00022475"/>
    </source>
</evidence>
<proteinExistence type="predicted"/>
<evidence type="ECO:0000256" key="1">
    <source>
        <dbReference type="ARBA" id="ARBA00004651"/>
    </source>
</evidence>
<dbReference type="Proteomes" id="UP000253782">
    <property type="component" value="Unassembled WGS sequence"/>
</dbReference>
<evidence type="ECO:0000256" key="5">
    <source>
        <dbReference type="ARBA" id="ARBA00023136"/>
    </source>
</evidence>
<dbReference type="InterPro" id="IPR003838">
    <property type="entry name" value="ABC3_permease_C"/>
</dbReference>
<keyword evidence="4 6" id="KW-1133">Transmembrane helix</keyword>
<keyword evidence="2" id="KW-1003">Cell membrane</keyword>
<evidence type="ECO:0000256" key="4">
    <source>
        <dbReference type="ARBA" id="ARBA00022989"/>
    </source>
</evidence>
<keyword evidence="3 6" id="KW-0812">Transmembrane</keyword>
<dbReference type="RefSeq" id="WP_114844140.1">
    <property type="nucleotide sequence ID" value="NZ_JBHSPE010000001.1"/>
</dbReference>
<dbReference type="GO" id="GO:0022857">
    <property type="term" value="F:transmembrane transporter activity"/>
    <property type="evidence" value="ECO:0007669"/>
    <property type="project" value="TreeGrafter"/>
</dbReference>
<keyword evidence="5 6" id="KW-0472">Membrane</keyword>
<dbReference type="InterPro" id="IPR025857">
    <property type="entry name" value="MacB_PCD"/>
</dbReference>
<reference evidence="9 10" key="1">
    <citation type="submission" date="2018-07" db="EMBL/GenBank/DDBJ databases">
        <title>Dyella tabacisoli L4-6T, whole genome shotgun sequence.</title>
        <authorList>
            <person name="Zhou X.-K."/>
            <person name="Li W.-J."/>
            <person name="Duan Y.-Q."/>
        </authorList>
    </citation>
    <scope>NUCLEOTIDE SEQUENCE [LARGE SCALE GENOMIC DNA]</scope>
    <source>
        <strain evidence="9 10">L4-6</strain>
    </source>
</reference>
<dbReference type="Pfam" id="PF02687">
    <property type="entry name" value="FtsX"/>
    <property type="match status" value="1"/>
</dbReference>
<feature type="transmembrane region" description="Helical" evidence="6">
    <location>
        <begin position="351"/>
        <end position="381"/>
    </location>
</feature>
<accession>A0A369UQV8</accession>
<dbReference type="PANTHER" id="PTHR30572">
    <property type="entry name" value="MEMBRANE COMPONENT OF TRANSPORTER-RELATED"/>
    <property type="match status" value="1"/>
</dbReference>
<feature type="domain" description="ABC3 transporter permease C-terminal" evidence="7">
    <location>
        <begin position="311"/>
        <end position="428"/>
    </location>
</feature>
<sequence>MFAYYFQLGLRSLHRNPVLTALMVMAIGFGVAASMTIWSVFRATSGNPIPQKSSTLFIAQVDNYGKDGNDEGEPLPWMTYTDAMALQHAHQAKRQTALYSLASSVIPADPQLLPFPARGYGAFGDFFPMFDVPFLFGSGWSAAEDEARASVVVIGRELNDKIFGGANSVGREINLDGVSYRIVGVTDRWEVKPRFFDLDIKGGFGVAGQIYLPFNRAMDLKKKPVGATICNRNVGTDWDSFLHSECVWLSFWAELPTAAQAANYRQYLHGYAAEQQRAGRFGWAPNVRLRDVMQWLSYRHVVPKEARISLLIAISFLLICLVNTAGLLLAKFMRRAPEIGVRRALGASKQTIYAQFLIEAGTVGLAGAALGLLLTALGMLYVDRVFDSSIAKLAHIDVSLVGLTIAVSILSTLLAAFYPTWRAAQVQPAWQLKSN</sequence>
<feature type="domain" description="MacB-like periplasmic core" evidence="8">
    <location>
        <begin position="20"/>
        <end position="220"/>
    </location>
</feature>
<dbReference type="GO" id="GO:0005886">
    <property type="term" value="C:plasma membrane"/>
    <property type="evidence" value="ECO:0007669"/>
    <property type="project" value="UniProtKB-SubCell"/>
</dbReference>
<organism evidence="9 10">
    <name type="scientific">Dyella tabacisoli</name>
    <dbReference type="NCBI Taxonomy" id="2282381"/>
    <lineage>
        <taxon>Bacteria</taxon>
        <taxon>Pseudomonadati</taxon>
        <taxon>Pseudomonadota</taxon>
        <taxon>Gammaproteobacteria</taxon>
        <taxon>Lysobacterales</taxon>
        <taxon>Rhodanobacteraceae</taxon>
        <taxon>Dyella</taxon>
    </lineage>
</organism>
<feature type="transmembrane region" description="Helical" evidence="6">
    <location>
        <begin position="21"/>
        <end position="41"/>
    </location>
</feature>
<dbReference type="PANTHER" id="PTHR30572:SF18">
    <property type="entry name" value="ABC-TYPE MACROLIDE FAMILY EXPORT SYSTEM PERMEASE COMPONENT 2"/>
    <property type="match status" value="1"/>
</dbReference>
<keyword evidence="10" id="KW-1185">Reference proteome</keyword>
<gene>
    <name evidence="9" type="ORF">DVJ77_04025</name>
</gene>
<evidence type="ECO:0000256" key="6">
    <source>
        <dbReference type="SAM" id="Phobius"/>
    </source>
</evidence>
<feature type="transmembrane region" description="Helical" evidence="6">
    <location>
        <begin position="393"/>
        <end position="418"/>
    </location>
</feature>
<protein>
    <submittedName>
        <fullName evidence="9">ABC transporter permease</fullName>
    </submittedName>
</protein>
<evidence type="ECO:0000259" key="8">
    <source>
        <dbReference type="Pfam" id="PF12704"/>
    </source>
</evidence>
<name>A0A369UQV8_9GAMM</name>
<dbReference type="InterPro" id="IPR050250">
    <property type="entry name" value="Macrolide_Exporter_MacB"/>
</dbReference>